<keyword evidence="1" id="KW-0031">Aminopeptidase</keyword>
<dbReference type="Proteomes" id="UP000005839">
    <property type="component" value="Unassembled WGS sequence"/>
</dbReference>
<keyword evidence="2" id="KW-1185">Reference proteome</keyword>
<dbReference type="EMBL" id="ABIC01000016">
    <property type="protein sequence ID" value="EDQ00820.1"/>
    <property type="molecule type" value="Genomic_DNA"/>
</dbReference>
<protein>
    <submittedName>
        <fullName evidence="1">Probable aminopeptidase fused to fibronectin type 3 domain</fullName>
    </submittedName>
</protein>
<dbReference type="GO" id="GO:0004177">
    <property type="term" value="F:aminopeptidase activity"/>
    <property type="evidence" value="ECO:0007669"/>
    <property type="project" value="UniProtKB-KW"/>
</dbReference>
<gene>
    <name evidence="1" type="ORF">KT99_08163</name>
</gene>
<organism evidence="1 2">
    <name type="scientific">Shewanella benthica KT99</name>
    <dbReference type="NCBI Taxonomy" id="314608"/>
    <lineage>
        <taxon>Bacteria</taxon>
        <taxon>Pseudomonadati</taxon>
        <taxon>Pseudomonadota</taxon>
        <taxon>Gammaproteobacteria</taxon>
        <taxon>Alteromonadales</taxon>
        <taxon>Shewanellaceae</taxon>
        <taxon>Shewanella</taxon>
    </lineage>
</organism>
<sequence length="58" mass="6478">MSFGTRHTLSETESDTQGIGAARRWIKNEFERISTDCGGCLEVITLSDTVTQAYPSFY</sequence>
<keyword evidence="1" id="KW-0645">Protease</keyword>
<proteinExistence type="predicted"/>
<accession>A9D9U3</accession>
<dbReference type="AlphaFoldDB" id="A9D9U3"/>
<keyword evidence="1" id="KW-0378">Hydrolase</keyword>
<comment type="caution">
    <text evidence="1">The sequence shown here is derived from an EMBL/GenBank/DDBJ whole genome shotgun (WGS) entry which is preliminary data.</text>
</comment>
<evidence type="ECO:0000313" key="1">
    <source>
        <dbReference type="EMBL" id="EDQ00820.1"/>
    </source>
</evidence>
<dbReference type="STRING" id="314608.KT99_08163"/>
<reference evidence="1 2" key="1">
    <citation type="submission" date="2007-10" db="EMBL/GenBank/DDBJ databases">
        <authorList>
            <person name="Yayanos A."/>
            <person name="Ferriera S."/>
            <person name="Johnson J."/>
            <person name="Kravitz S."/>
            <person name="Halpern A."/>
            <person name="Remington K."/>
            <person name="Beeson K."/>
            <person name="Tran B."/>
            <person name="Rogers Y.-H."/>
            <person name="Friedman R."/>
            <person name="Venter J.C."/>
        </authorList>
    </citation>
    <scope>NUCLEOTIDE SEQUENCE [LARGE SCALE GENOMIC DNA]</scope>
    <source>
        <strain evidence="1 2">KT99</strain>
    </source>
</reference>
<name>A9D9U3_9GAMM</name>
<evidence type="ECO:0000313" key="2">
    <source>
        <dbReference type="Proteomes" id="UP000005839"/>
    </source>
</evidence>